<evidence type="ECO:0000313" key="3">
    <source>
        <dbReference type="Proteomes" id="UP001595075"/>
    </source>
</evidence>
<protein>
    <recommendedName>
        <fullName evidence="1">Heterokaryon incompatibility domain-containing protein</fullName>
    </recommendedName>
</protein>
<organism evidence="2 3">
    <name type="scientific">Oculimacula yallundae</name>
    <dbReference type="NCBI Taxonomy" id="86028"/>
    <lineage>
        <taxon>Eukaryota</taxon>
        <taxon>Fungi</taxon>
        <taxon>Dikarya</taxon>
        <taxon>Ascomycota</taxon>
        <taxon>Pezizomycotina</taxon>
        <taxon>Leotiomycetes</taxon>
        <taxon>Helotiales</taxon>
        <taxon>Ploettnerulaceae</taxon>
        <taxon>Oculimacula</taxon>
    </lineage>
</organism>
<dbReference type="PANTHER" id="PTHR33112">
    <property type="entry name" value="DOMAIN PROTEIN, PUTATIVE-RELATED"/>
    <property type="match status" value="1"/>
</dbReference>
<evidence type="ECO:0000313" key="2">
    <source>
        <dbReference type="EMBL" id="KAL2070089.1"/>
    </source>
</evidence>
<dbReference type="PANTHER" id="PTHR33112:SF9">
    <property type="entry name" value="HETEROKARYON INCOMPATIBILITY DOMAIN-CONTAINING PROTEIN"/>
    <property type="match status" value="1"/>
</dbReference>
<dbReference type="Pfam" id="PF06985">
    <property type="entry name" value="HET"/>
    <property type="match status" value="1"/>
</dbReference>
<accession>A0ABR4CJE7</accession>
<dbReference type="InterPro" id="IPR010730">
    <property type="entry name" value="HET"/>
</dbReference>
<sequence length="688" mass="77274">MDTQSCPVCHSDSEHFYQNVDGRSIYFDGLKGLHIRVDDLAKGVLDGCQPCTLLLNTLQVFQSLSPGFEASYPGSTVDSILIQSTAAGSILVTLRAGYHSVDQIELYTRAGSLPFWPGLECGTEVLEDLSLKKATSTITQWMTACKQHSSCLDIPSLPLPTRVLLIGQHEISLLESAGRSGKYATLSHCWGTSQPLTTTRDNLIQHCSGIRWSSLPQLFQDAVALTRELGIRYLWVDSLCIIQGDELDWTRESGQMASIYSNSYLNIAATAAAGSNESLFSKRWTSPLRYVHDTEVSQRRPMTSYAVPMPCGNLTVRARYSARCAHEHVKILHSPPSERIRSEVWRQGPLLTRSWAFQERFLSPRTVHFHASEMLWECNDNFRCECDALRMEDAGMYGVDLVVGKRWMYEMLNAPEDPDENGYLRLDRWLDGVKHYSRLAITQPADRLPALAGLATSFAKRIQSSYFAGLWYCDLPRSLCWLVMGEEYSSHNNTYYILGKPCNSYTAPSWSWAAVDLSEAGNGSNFGAHISFRHLIHRDFVADDRFELIGIDCTVDPVSPFGKVTDGVLNIRVAALQCLLILDAPTGSFLSYGEHRLYADLDFNDDQFDRFCPRRSDYTFGTTKDLRELDVRLVLIGTSRGDADNIEMLALVLTSVPNIPDKFQRIGILKRADEGWFENAEVRTVKVL</sequence>
<keyword evidence="3" id="KW-1185">Reference proteome</keyword>
<reference evidence="2 3" key="1">
    <citation type="journal article" date="2024" name="Commun. Biol.">
        <title>Comparative genomic analysis of thermophilic fungi reveals convergent evolutionary adaptations and gene losses.</title>
        <authorList>
            <person name="Steindorff A.S."/>
            <person name="Aguilar-Pontes M.V."/>
            <person name="Robinson A.J."/>
            <person name="Andreopoulos B."/>
            <person name="LaButti K."/>
            <person name="Kuo A."/>
            <person name="Mondo S."/>
            <person name="Riley R."/>
            <person name="Otillar R."/>
            <person name="Haridas S."/>
            <person name="Lipzen A."/>
            <person name="Grimwood J."/>
            <person name="Schmutz J."/>
            <person name="Clum A."/>
            <person name="Reid I.D."/>
            <person name="Moisan M.C."/>
            <person name="Butler G."/>
            <person name="Nguyen T.T.M."/>
            <person name="Dewar K."/>
            <person name="Conant G."/>
            <person name="Drula E."/>
            <person name="Henrissat B."/>
            <person name="Hansel C."/>
            <person name="Singer S."/>
            <person name="Hutchinson M.I."/>
            <person name="de Vries R.P."/>
            <person name="Natvig D.O."/>
            <person name="Powell A.J."/>
            <person name="Tsang A."/>
            <person name="Grigoriev I.V."/>
        </authorList>
    </citation>
    <scope>NUCLEOTIDE SEQUENCE [LARGE SCALE GENOMIC DNA]</scope>
    <source>
        <strain evidence="2 3">CBS 494.80</strain>
    </source>
</reference>
<feature type="domain" description="Heterokaryon incompatibility" evidence="1">
    <location>
        <begin position="183"/>
        <end position="359"/>
    </location>
</feature>
<evidence type="ECO:0000259" key="1">
    <source>
        <dbReference type="Pfam" id="PF06985"/>
    </source>
</evidence>
<dbReference type="Proteomes" id="UP001595075">
    <property type="component" value="Unassembled WGS sequence"/>
</dbReference>
<proteinExistence type="predicted"/>
<name>A0ABR4CJE7_9HELO</name>
<comment type="caution">
    <text evidence="2">The sequence shown here is derived from an EMBL/GenBank/DDBJ whole genome shotgun (WGS) entry which is preliminary data.</text>
</comment>
<dbReference type="EMBL" id="JAZHXI010000007">
    <property type="protein sequence ID" value="KAL2070089.1"/>
    <property type="molecule type" value="Genomic_DNA"/>
</dbReference>
<gene>
    <name evidence="2" type="ORF">VTL71DRAFT_14769</name>
</gene>